<feature type="transmembrane region" description="Helical" evidence="1">
    <location>
        <begin position="12"/>
        <end position="32"/>
    </location>
</feature>
<keyword evidence="1" id="KW-0472">Membrane</keyword>
<evidence type="ECO:0000313" key="3">
    <source>
        <dbReference type="Proteomes" id="UP000268844"/>
    </source>
</evidence>
<feature type="transmembrane region" description="Helical" evidence="1">
    <location>
        <begin position="155"/>
        <end position="176"/>
    </location>
</feature>
<feature type="transmembrane region" description="Helical" evidence="1">
    <location>
        <begin position="66"/>
        <end position="91"/>
    </location>
</feature>
<gene>
    <name evidence="2" type="ORF">DEVEQU_03278</name>
</gene>
<feature type="transmembrane region" description="Helical" evidence="1">
    <location>
        <begin position="365"/>
        <end position="388"/>
    </location>
</feature>
<dbReference type="EMBL" id="UZWD01000038">
    <property type="protein sequence ID" value="VDS06125.1"/>
    <property type="molecule type" value="Genomic_DNA"/>
</dbReference>
<accession>A0A3S4D7D4</accession>
<proteinExistence type="predicted"/>
<keyword evidence="3" id="KW-1185">Reference proteome</keyword>
<evidence type="ECO:0000256" key="1">
    <source>
        <dbReference type="SAM" id="Phobius"/>
    </source>
</evidence>
<feature type="transmembrane region" description="Helical" evidence="1">
    <location>
        <begin position="201"/>
        <end position="220"/>
    </location>
</feature>
<evidence type="ECO:0000313" key="2">
    <source>
        <dbReference type="EMBL" id="VDS06125.1"/>
    </source>
</evidence>
<reference evidence="2 3" key="1">
    <citation type="submission" date="2018-12" db="EMBL/GenBank/DDBJ databases">
        <authorList>
            <person name="Criscuolo A."/>
        </authorList>
    </citation>
    <scope>NUCLEOTIDE SEQUENCE [LARGE SCALE GENOMIC DNA]</scope>
    <source>
        <strain evidence="2">ACIP1116281</strain>
    </source>
</reference>
<feature type="transmembrane region" description="Helical" evidence="1">
    <location>
        <begin position="334"/>
        <end position="353"/>
    </location>
</feature>
<feature type="transmembrane region" description="Helical" evidence="1">
    <location>
        <begin position="240"/>
        <end position="261"/>
    </location>
</feature>
<organism evidence="2 3">
    <name type="scientific">Devosia equisanguinis</name>
    <dbReference type="NCBI Taxonomy" id="2490941"/>
    <lineage>
        <taxon>Bacteria</taxon>
        <taxon>Pseudomonadati</taxon>
        <taxon>Pseudomonadota</taxon>
        <taxon>Alphaproteobacteria</taxon>
        <taxon>Hyphomicrobiales</taxon>
        <taxon>Devosiaceae</taxon>
        <taxon>Devosia</taxon>
    </lineage>
</organism>
<dbReference type="Proteomes" id="UP000268844">
    <property type="component" value="Unassembled WGS sequence"/>
</dbReference>
<feature type="transmembrane region" description="Helical" evidence="1">
    <location>
        <begin position="281"/>
        <end position="298"/>
    </location>
</feature>
<protein>
    <submittedName>
        <fullName evidence="2">Uncharacterized protein</fullName>
    </submittedName>
</protein>
<dbReference type="AlphaFoldDB" id="A0A3S4D7D4"/>
<name>A0A3S4D7D4_9HYPH</name>
<dbReference type="RefSeq" id="WP_126151629.1">
    <property type="nucleotide sequence ID" value="NZ_JBHTMH010000001.1"/>
</dbReference>
<feature type="transmembrane region" description="Helical" evidence="1">
    <location>
        <begin position="103"/>
        <end position="120"/>
    </location>
</feature>
<keyword evidence="1" id="KW-0812">Transmembrane</keyword>
<feature type="transmembrane region" description="Helical" evidence="1">
    <location>
        <begin position="126"/>
        <end position="148"/>
    </location>
</feature>
<feature type="transmembrane region" description="Helical" evidence="1">
    <location>
        <begin position="310"/>
        <end position="328"/>
    </location>
</feature>
<sequence length="495" mass="53689">MRRFSLASSSRTSVVIGVCFATYLLVHGINLIPSGYNIDDWGHAAEGSDWGVLGRWGLEVFYRHGLGLSFSVTLQIAIAFLSFLAISFLLVETYCDTWSKSKKNLAVGAIFLVGTSHPYWLDSNNFSTAIGAYPFAAALGVLAFYLPVAARRSRITLSVGACVLGGGLFGAALAIYQPAGLFGLVMAGAVLFKPEMRSAGHFFKVACLILVTIAVGLVLYRLQSQYYFILHPEKVPNELLSFAGVSLFLQKASQLFSLYFYSLSAGQFAAWTPAYDWAMKLLVVALALATLCLVKVLVGNKRYWEAARACVAVGACAVLPILGGWLFIEPDFPIRSLSLIAFPVVFLIFVVLHETKSPAAVEDKIFAAALIVSGTVFAVGLMMSSVGWTKQQRSYERDLAVAYAVSGALAAYPPGLEIRLAGSRSYNDLVPIASVGQSIYENYWAKIFIFWELFRLSVQPVETSPVACQAAPKPGSIVRVDNVVYVCLEAFQDAS</sequence>
<keyword evidence="1" id="KW-1133">Transmembrane helix</keyword>